<dbReference type="InterPro" id="IPR021421">
    <property type="entry name" value="DUF3071"/>
</dbReference>
<organism evidence="3 4">
    <name type="scientific">Isoptericola haloaureus</name>
    <dbReference type="NCBI Taxonomy" id="1542902"/>
    <lineage>
        <taxon>Bacteria</taxon>
        <taxon>Bacillati</taxon>
        <taxon>Actinomycetota</taxon>
        <taxon>Actinomycetes</taxon>
        <taxon>Micrococcales</taxon>
        <taxon>Promicromonosporaceae</taxon>
        <taxon>Isoptericola</taxon>
    </lineage>
</organism>
<evidence type="ECO:0000313" key="4">
    <source>
        <dbReference type="Proteomes" id="UP001310387"/>
    </source>
</evidence>
<evidence type="ECO:0000259" key="2">
    <source>
        <dbReference type="Pfam" id="PF11268"/>
    </source>
</evidence>
<name>A0ABU7Z6X1_9MICO</name>
<sequence length="459" mass="48777">MAELELVTLHEDAERLVLRGPDGTEHTLAISEALRAAVRRDRPRTEALQAQSETPLRPRELQARLRAGATAEDLAAESGLPLEHVRRYEWPVAAERDHVISQVRNHRVDPEGDATLGDLADDRLAARDVDTAETVWSARRTGTAPWHVEVRFTAGGRERSAAWTFDPRGRAVTAVDDEARWLGQPDDPVSPEILGIPAGADRRTRPSPTPDAASEATALLLDDLAGRRGHRPPRSRPAPRPGEQELPLGLEPEHGARPPEDDGASVVDLRARRDAHRSSRTDSASSAPDTPAASEESERRGRAEDADDSDEPDRPVPAPPAPGDGQAEDQRPEDGAPDEAAPGAETAEDDAHDEGTDHGDPHEDGPAPRSRPVAVPGPAPRPAAPDPARADSTSDEDGHEVSAPAGSASSSGSAPEREAAAGTGTDDAPSPRPRRGARKGRAPMPSWDEIVFGGARPSS</sequence>
<dbReference type="NCBIfam" id="NF040712">
    <property type="entry name" value="SepH"/>
    <property type="match status" value="1"/>
</dbReference>
<reference evidence="3" key="2">
    <citation type="submission" date="2024-02" db="EMBL/GenBank/DDBJ databases">
        <authorList>
            <person name="Prathaban M."/>
            <person name="Mythili R."/>
            <person name="Sharmila Devi N."/>
            <person name="Sobanaa M."/>
            <person name="Prathiviraj R."/>
            <person name="Selvin J."/>
        </authorList>
    </citation>
    <scope>NUCLEOTIDE SEQUENCE</scope>
    <source>
        <strain evidence="3">MP1014</strain>
    </source>
</reference>
<protein>
    <submittedName>
        <fullName evidence="3">Septation protein SepH</fullName>
    </submittedName>
</protein>
<gene>
    <name evidence="3" type="primary">sepH</name>
    <name evidence="3" type="ORF">V5O49_09005</name>
</gene>
<dbReference type="Proteomes" id="UP001310387">
    <property type="component" value="Unassembled WGS sequence"/>
</dbReference>
<evidence type="ECO:0000256" key="1">
    <source>
        <dbReference type="SAM" id="MobiDB-lite"/>
    </source>
</evidence>
<dbReference type="RefSeq" id="WP_332901925.1">
    <property type="nucleotide sequence ID" value="NZ_JBAGLP010000117.1"/>
</dbReference>
<proteinExistence type="predicted"/>
<dbReference type="EMBL" id="JBAGLP010000117">
    <property type="protein sequence ID" value="MEG3615255.1"/>
    <property type="molecule type" value="Genomic_DNA"/>
</dbReference>
<feature type="compositionally biased region" description="Basic and acidic residues" evidence="1">
    <location>
        <begin position="269"/>
        <end position="280"/>
    </location>
</feature>
<reference evidence="3" key="1">
    <citation type="journal article" date="2024" name="Antonie Van Leeuwenhoek">
        <title>Isoptericola haloaureus sp. nov., a dimorphic actinobacterium isolated from mangrove sediments of southeast India, implicating biosaline agricultural significance through nitrogen fixation and salt tolerance genes.</title>
        <authorList>
            <person name="Prathaban M."/>
            <person name="Prathiviraj R."/>
            <person name="Ravichandran M."/>
            <person name="Natarajan S.D."/>
            <person name="Sobanaa M."/>
            <person name="Hari Krishna Kumar S."/>
            <person name="Chandrasekar V."/>
            <person name="Selvin J."/>
        </authorList>
    </citation>
    <scope>NUCLEOTIDE SEQUENCE</scope>
    <source>
        <strain evidence="3">MP1014</strain>
    </source>
</reference>
<evidence type="ECO:0000313" key="3">
    <source>
        <dbReference type="EMBL" id="MEG3615255.1"/>
    </source>
</evidence>
<feature type="compositionally biased region" description="Basic and acidic residues" evidence="1">
    <location>
        <begin position="353"/>
        <end position="366"/>
    </location>
</feature>
<dbReference type="InterPro" id="IPR047682">
    <property type="entry name" value="SepH-like"/>
</dbReference>
<comment type="caution">
    <text evidence="3">The sequence shown here is derived from an EMBL/GenBank/DDBJ whole genome shotgun (WGS) entry which is preliminary data.</text>
</comment>
<feature type="domain" description="DUF3071" evidence="2">
    <location>
        <begin position="1"/>
        <end position="165"/>
    </location>
</feature>
<feature type="compositionally biased region" description="Low complexity" evidence="1">
    <location>
        <begin position="402"/>
        <end position="414"/>
    </location>
</feature>
<dbReference type="Pfam" id="PF11268">
    <property type="entry name" value="DUF3071"/>
    <property type="match status" value="1"/>
</dbReference>
<feature type="compositionally biased region" description="Pro residues" evidence="1">
    <location>
        <begin position="375"/>
        <end position="385"/>
    </location>
</feature>
<feature type="compositionally biased region" description="Low complexity" evidence="1">
    <location>
        <begin position="281"/>
        <end position="294"/>
    </location>
</feature>
<feature type="compositionally biased region" description="Basic residues" evidence="1">
    <location>
        <begin position="432"/>
        <end position="441"/>
    </location>
</feature>
<accession>A0ABU7Z6X1</accession>
<feature type="region of interest" description="Disordered" evidence="1">
    <location>
        <begin position="181"/>
        <end position="459"/>
    </location>
</feature>
<keyword evidence="4" id="KW-1185">Reference proteome</keyword>
<feature type="compositionally biased region" description="Basic and acidic residues" evidence="1">
    <location>
        <begin position="251"/>
        <end position="260"/>
    </location>
</feature>